<evidence type="ECO:0000256" key="1">
    <source>
        <dbReference type="SAM" id="MobiDB-lite"/>
    </source>
</evidence>
<evidence type="ECO:0000313" key="2">
    <source>
        <dbReference type="EMBL" id="KAK6617020.1"/>
    </source>
</evidence>
<keyword evidence="3" id="KW-1185">Reference proteome</keyword>
<feature type="compositionally biased region" description="Basic residues" evidence="1">
    <location>
        <begin position="53"/>
        <end position="62"/>
    </location>
</feature>
<evidence type="ECO:0000313" key="3">
    <source>
        <dbReference type="Proteomes" id="UP001359485"/>
    </source>
</evidence>
<gene>
    <name evidence="2" type="ORF">RUM44_005377</name>
</gene>
<organism evidence="2 3">
    <name type="scientific">Polyplax serrata</name>
    <name type="common">Common mouse louse</name>
    <dbReference type="NCBI Taxonomy" id="468196"/>
    <lineage>
        <taxon>Eukaryota</taxon>
        <taxon>Metazoa</taxon>
        <taxon>Ecdysozoa</taxon>
        <taxon>Arthropoda</taxon>
        <taxon>Hexapoda</taxon>
        <taxon>Insecta</taxon>
        <taxon>Pterygota</taxon>
        <taxon>Neoptera</taxon>
        <taxon>Paraneoptera</taxon>
        <taxon>Psocodea</taxon>
        <taxon>Troctomorpha</taxon>
        <taxon>Phthiraptera</taxon>
        <taxon>Anoplura</taxon>
        <taxon>Polyplacidae</taxon>
        <taxon>Polyplax</taxon>
    </lineage>
</organism>
<sequence>MLDKEGRGSEERKKDKRFSPASETFQAIVSKPKCPEGAPGYAGQQKKDETRKEKRRNRRIKLRGNGQAKEDGGSK</sequence>
<protein>
    <submittedName>
        <fullName evidence="2">Uncharacterized protein</fullName>
    </submittedName>
</protein>
<feature type="region of interest" description="Disordered" evidence="1">
    <location>
        <begin position="1"/>
        <end position="75"/>
    </location>
</feature>
<comment type="caution">
    <text evidence="2">The sequence shown here is derived from an EMBL/GenBank/DDBJ whole genome shotgun (WGS) entry which is preliminary data.</text>
</comment>
<accession>A0ABR1ADD6</accession>
<dbReference type="Proteomes" id="UP001359485">
    <property type="component" value="Unassembled WGS sequence"/>
</dbReference>
<name>A0ABR1ADD6_POLSC</name>
<feature type="compositionally biased region" description="Basic and acidic residues" evidence="1">
    <location>
        <begin position="1"/>
        <end position="13"/>
    </location>
</feature>
<reference evidence="2 3" key="1">
    <citation type="submission" date="2023-09" db="EMBL/GenBank/DDBJ databases">
        <title>Genomes of two closely related lineages of the louse Polyplax serrata with different host specificities.</title>
        <authorList>
            <person name="Martinu J."/>
            <person name="Tarabai H."/>
            <person name="Stefka J."/>
            <person name="Hypsa V."/>
        </authorList>
    </citation>
    <scope>NUCLEOTIDE SEQUENCE [LARGE SCALE GENOMIC DNA]</scope>
    <source>
        <strain evidence="2">98ZLc_SE</strain>
    </source>
</reference>
<proteinExistence type="predicted"/>
<dbReference type="EMBL" id="JAWJWF010000053">
    <property type="protein sequence ID" value="KAK6617020.1"/>
    <property type="molecule type" value="Genomic_DNA"/>
</dbReference>